<evidence type="ECO:0000313" key="5">
    <source>
        <dbReference type="Proteomes" id="UP000009080"/>
    </source>
</evidence>
<name>C5BPR5_TERTT</name>
<dbReference type="eggNOG" id="COG3769">
    <property type="taxonomic scope" value="Bacteria"/>
</dbReference>
<dbReference type="SFLD" id="SFLDG01142">
    <property type="entry name" value="C2.B.2:_Mannosyl-3-phosphoglyc"/>
    <property type="match status" value="1"/>
</dbReference>
<protein>
    <submittedName>
        <fullName evidence="4">HAD-superfamily hydrolase YedP</fullName>
    </submittedName>
</protein>
<evidence type="ECO:0000313" key="4">
    <source>
        <dbReference type="EMBL" id="ACR14452.1"/>
    </source>
</evidence>
<keyword evidence="2 4" id="KW-0378">Hydrolase</keyword>
<dbReference type="NCBIfam" id="TIGR01486">
    <property type="entry name" value="HAD-SF-IIB-MPGP"/>
    <property type="match status" value="1"/>
</dbReference>
<reference evidence="4 5" key="1">
    <citation type="journal article" date="2009" name="PLoS ONE">
        <title>The complete genome of Teredinibacter turnerae T7901: an intracellular endosymbiont of marine wood-boring bivalves (shipworms).</title>
        <authorList>
            <person name="Yang J.C."/>
            <person name="Madupu R."/>
            <person name="Durkin A.S."/>
            <person name="Ekborg N.A."/>
            <person name="Pedamallu C.S."/>
            <person name="Hostetler J.B."/>
            <person name="Radune D."/>
            <person name="Toms B.S."/>
            <person name="Henrissat B."/>
            <person name="Coutinho P.M."/>
            <person name="Schwarz S."/>
            <person name="Field L."/>
            <person name="Trindade-Silva A.E."/>
            <person name="Soares C.A.G."/>
            <person name="Elshahawi S."/>
            <person name="Hanora A."/>
            <person name="Schmidt E.W."/>
            <person name="Haygood M.G."/>
            <person name="Posfai J."/>
            <person name="Benner J."/>
            <person name="Madinger C."/>
            <person name="Nove J."/>
            <person name="Anton B."/>
            <person name="Chaudhary K."/>
            <person name="Foster J."/>
            <person name="Holman A."/>
            <person name="Kumar S."/>
            <person name="Lessard P.A."/>
            <person name="Luyten Y.A."/>
            <person name="Slatko B."/>
            <person name="Wood N."/>
            <person name="Wu B."/>
            <person name="Teplitski M."/>
            <person name="Mougous J.D."/>
            <person name="Ward N."/>
            <person name="Eisen J.A."/>
            <person name="Badger J.H."/>
            <person name="Distel D.L."/>
        </authorList>
    </citation>
    <scope>NUCLEOTIDE SEQUENCE [LARGE SCALE GENOMIC DNA]</scope>
    <source>
        <strain evidence="5">ATCC 39867 / T7901</strain>
    </source>
</reference>
<dbReference type="SFLD" id="SFLDS00003">
    <property type="entry name" value="Haloacid_Dehalogenase"/>
    <property type="match status" value="1"/>
</dbReference>
<dbReference type="EMBL" id="CP001614">
    <property type="protein sequence ID" value="ACR14452.1"/>
    <property type="molecule type" value="Genomic_DNA"/>
</dbReference>
<dbReference type="GO" id="GO:0005829">
    <property type="term" value="C:cytosol"/>
    <property type="evidence" value="ECO:0007669"/>
    <property type="project" value="TreeGrafter"/>
</dbReference>
<dbReference type="PANTHER" id="PTHR10000:SF8">
    <property type="entry name" value="HAD SUPERFAMILY HYDROLASE-LIKE, TYPE 3"/>
    <property type="match status" value="1"/>
</dbReference>
<dbReference type="Gene3D" id="3.30.980.20">
    <property type="entry name" value="Putative mannosyl-3-phosphoglycerate phosphatase, domain 2"/>
    <property type="match status" value="1"/>
</dbReference>
<dbReference type="OrthoDB" id="193379at2"/>
<keyword evidence="3" id="KW-0460">Magnesium</keyword>
<dbReference type="SFLD" id="SFLDG01140">
    <property type="entry name" value="C2.B:_Phosphomannomutase_and_P"/>
    <property type="match status" value="1"/>
</dbReference>
<dbReference type="HOGENOM" id="CLU_063016_0_0_6"/>
<dbReference type="AlphaFoldDB" id="C5BPR5"/>
<dbReference type="STRING" id="377629.TERTU_3165"/>
<sequence>MLNPTPIGTEPVIVATDLDGTLLDHHDYSWQAAAPALQALKEAEVPIIINTSKTFEEVLELQKALGIVEPFIVENGSGLFLPVNTYPQPDTRPEQVAGFWQCTLGSDREAIVARLHELREANGWQFSGFADMTLTDLIQHTGLPEENARKAMKRRFSEPLVWKDTDAAFAEFKAQLEAEGYRILKGGRFVHVLGDTDKGYAVTRFADIFATNGETFPKIIALGDSPNDIEMLQVADYAVLVRSPVQNFPEFNSKGVQIRTSAFGPEGWNEAIQSLLQH</sequence>
<dbReference type="InterPro" id="IPR036412">
    <property type="entry name" value="HAD-like_sf"/>
</dbReference>
<evidence type="ECO:0000256" key="3">
    <source>
        <dbReference type="ARBA" id="ARBA00022842"/>
    </source>
</evidence>
<dbReference type="GO" id="GO:0000287">
    <property type="term" value="F:magnesium ion binding"/>
    <property type="evidence" value="ECO:0007669"/>
    <property type="project" value="UniProtKB-ARBA"/>
</dbReference>
<dbReference type="InterPro" id="IPR006381">
    <property type="entry name" value="HAD-SF-IIB-MPGP"/>
</dbReference>
<dbReference type="PANTHER" id="PTHR10000">
    <property type="entry name" value="PHOSPHOSERINE PHOSPHATASE"/>
    <property type="match status" value="1"/>
</dbReference>
<dbReference type="Proteomes" id="UP000009080">
    <property type="component" value="Chromosome"/>
</dbReference>
<keyword evidence="5" id="KW-1185">Reference proteome</keyword>
<dbReference type="RefSeq" id="WP_015820566.1">
    <property type="nucleotide sequence ID" value="NC_012997.1"/>
</dbReference>
<evidence type="ECO:0000256" key="1">
    <source>
        <dbReference type="ARBA" id="ARBA00022723"/>
    </source>
</evidence>
<dbReference type="KEGG" id="ttu:TERTU_3165"/>
<proteinExistence type="predicted"/>
<gene>
    <name evidence="4" type="ordered locus">TERTU_3165</name>
</gene>
<dbReference type="GO" id="GO:0050531">
    <property type="term" value="F:mannosyl-3-phosphoglycerate phosphatase activity"/>
    <property type="evidence" value="ECO:0007669"/>
    <property type="project" value="InterPro"/>
</dbReference>
<evidence type="ECO:0000256" key="2">
    <source>
        <dbReference type="ARBA" id="ARBA00022801"/>
    </source>
</evidence>
<dbReference type="GO" id="GO:0051479">
    <property type="term" value="P:mannosylglycerate biosynthetic process"/>
    <property type="evidence" value="ECO:0007669"/>
    <property type="project" value="InterPro"/>
</dbReference>
<dbReference type="Pfam" id="PF08282">
    <property type="entry name" value="Hydrolase_3"/>
    <property type="match status" value="1"/>
</dbReference>
<dbReference type="Gene3D" id="3.40.50.1000">
    <property type="entry name" value="HAD superfamily/HAD-like"/>
    <property type="match status" value="1"/>
</dbReference>
<organism evidence="4 5">
    <name type="scientific">Teredinibacter turnerae (strain ATCC 39867 / T7901)</name>
    <dbReference type="NCBI Taxonomy" id="377629"/>
    <lineage>
        <taxon>Bacteria</taxon>
        <taxon>Pseudomonadati</taxon>
        <taxon>Pseudomonadota</taxon>
        <taxon>Gammaproteobacteria</taxon>
        <taxon>Cellvibrionales</taxon>
        <taxon>Cellvibrionaceae</taxon>
        <taxon>Teredinibacter</taxon>
    </lineage>
</organism>
<accession>C5BPR5</accession>
<dbReference type="InterPro" id="IPR006379">
    <property type="entry name" value="HAD-SF_hydro_IIB"/>
</dbReference>
<dbReference type="SUPFAM" id="SSF56784">
    <property type="entry name" value="HAD-like"/>
    <property type="match status" value="1"/>
</dbReference>
<dbReference type="NCBIfam" id="TIGR01484">
    <property type="entry name" value="HAD-SF-IIB"/>
    <property type="match status" value="1"/>
</dbReference>
<dbReference type="InterPro" id="IPR023214">
    <property type="entry name" value="HAD_sf"/>
</dbReference>
<keyword evidence="1" id="KW-0479">Metal-binding</keyword>